<dbReference type="RefSeq" id="WP_074755787.1">
    <property type="nucleotide sequence ID" value="NZ_FOGJ01000010.1"/>
</dbReference>
<dbReference type="AlphaFoldDB" id="A0A1H9RL25"/>
<name>A0A1H9RL25_BUTFI</name>
<dbReference type="Proteomes" id="UP000182584">
    <property type="component" value="Unassembled WGS sequence"/>
</dbReference>
<gene>
    <name evidence="2" type="ORF">SAMN04487884_11014</name>
</gene>
<feature type="signal peptide" evidence="1">
    <location>
        <begin position="1"/>
        <end position="30"/>
    </location>
</feature>
<protein>
    <submittedName>
        <fullName evidence="2">Uncharacterized protein</fullName>
    </submittedName>
</protein>
<evidence type="ECO:0000313" key="3">
    <source>
        <dbReference type="Proteomes" id="UP000182584"/>
    </source>
</evidence>
<organism evidence="2 3">
    <name type="scientific">Butyrivibrio fibrisolvens</name>
    <dbReference type="NCBI Taxonomy" id="831"/>
    <lineage>
        <taxon>Bacteria</taxon>
        <taxon>Bacillati</taxon>
        <taxon>Bacillota</taxon>
        <taxon>Clostridia</taxon>
        <taxon>Lachnospirales</taxon>
        <taxon>Lachnospiraceae</taxon>
        <taxon>Butyrivibrio</taxon>
    </lineage>
</organism>
<sequence>MNKKTFNKVLTLIASFILVTSLGGVHTAYAANVSTIDMDMLYNTLIVGDMSYATSLYYQGTIDTYMATDADGIEIYVPDDPKGGTGTGVGIYRQDNLIAENQQYGVYTIYYGEFVGFNRHGHGSIYKTYKDASYTFTRSFYGYWEDDYPNGQGNESYTEETTGQNKKVKEVSGVYIKDRFTGTINTITSKFAGSSTGNEGITTWVYPYVNGYAEGTVSWTVQDAGKPLESGSYQMLGGYLVNDRTDEYFASHSANDFDPQTMVIAAWAEQNNYYIPESKVEPSSYDYSDFMALK</sequence>
<feature type="chain" id="PRO_5010162158" evidence="1">
    <location>
        <begin position="31"/>
        <end position="294"/>
    </location>
</feature>
<dbReference type="OrthoDB" id="2037076at2"/>
<evidence type="ECO:0000256" key="1">
    <source>
        <dbReference type="SAM" id="SignalP"/>
    </source>
</evidence>
<accession>A0A1H9RL25</accession>
<evidence type="ECO:0000313" key="2">
    <source>
        <dbReference type="EMBL" id="SER73288.1"/>
    </source>
</evidence>
<proteinExistence type="predicted"/>
<keyword evidence="1" id="KW-0732">Signal</keyword>
<dbReference type="EMBL" id="FOGJ01000010">
    <property type="protein sequence ID" value="SER73288.1"/>
    <property type="molecule type" value="Genomic_DNA"/>
</dbReference>
<reference evidence="2 3" key="1">
    <citation type="submission" date="2016-10" db="EMBL/GenBank/DDBJ databases">
        <authorList>
            <person name="de Groot N.N."/>
        </authorList>
    </citation>
    <scope>NUCLEOTIDE SEQUENCE [LARGE SCALE GENOMIC DNA]</scope>
    <source>
        <strain evidence="2 3">AR40</strain>
    </source>
</reference>